<feature type="transmembrane region" description="Helical" evidence="1">
    <location>
        <begin position="92"/>
        <end position="110"/>
    </location>
</feature>
<evidence type="ECO:0000256" key="1">
    <source>
        <dbReference type="SAM" id="Phobius"/>
    </source>
</evidence>
<accession>A0A2S5TFN2</accession>
<dbReference type="InterPro" id="IPR021836">
    <property type="entry name" value="DUF3429"/>
</dbReference>
<keyword evidence="1" id="KW-0472">Membrane</keyword>
<dbReference type="RefSeq" id="WP_104230300.1">
    <property type="nucleotide sequence ID" value="NZ_PSNW01000005.1"/>
</dbReference>
<keyword evidence="3" id="KW-1185">Reference proteome</keyword>
<dbReference type="Proteomes" id="UP000238220">
    <property type="component" value="Unassembled WGS sequence"/>
</dbReference>
<dbReference type="Pfam" id="PF11911">
    <property type="entry name" value="DUF3429"/>
    <property type="match status" value="1"/>
</dbReference>
<proteinExistence type="predicted"/>
<keyword evidence="1" id="KW-0812">Transmembrane</keyword>
<gene>
    <name evidence="2" type="ORF">C3942_10250</name>
</gene>
<feature type="transmembrane region" description="Helical" evidence="1">
    <location>
        <begin position="122"/>
        <end position="141"/>
    </location>
</feature>
<reference evidence="2 3" key="1">
    <citation type="submission" date="2018-02" db="EMBL/GenBank/DDBJ databases">
        <title>Genome sequencing of Solimonas sp. HR-BB.</title>
        <authorList>
            <person name="Lee Y."/>
            <person name="Jeon C.O."/>
        </authorList>
    </citation>
    <scope>NUCLEOTIDE SEQUENCE [LARGE SCALE GENOMIC DNA]</scope>
    <source>
        <strain evidence="2 3">HR-BB</strain>
    </source>
</reference>
<name>A0A2S5TFN2_9GAMM</name>
<feature type="transmembrane region" description="Helical" evidence="1">
    <location>
        <begin position="39"/>
        <end position="60"/>
    </location>
</feature>
<protein>
    <recommendedName>
        <fullName evidence="4">DUF3429 domain-containing protein</fullName>
    </recommendedName>
</protein>
<feature type="transmembrane region" description="Helical" evidence="1">
    <location>
        <begin position="67"/>
        <end position="86"/>
    </location>
</feature>
<dbReference type="OrthoDB" id="8591832at2"/>
<sequence>MNLPKIVLALGYSGLIPFFIGPVWLGFSPETAPAWLDRAWLSWAALIGAFMAGTFWGFALPAVQGPAGLLGIFISVALVALTGIAVTLEFAHALAGLALVFMLLLLADFWRERTLDTIGGYFRLRSTLTAGVLIAITWRYLMLPAGGA</sequence>
<keyword evidence="1" id="KW-1133">Transmembrane helix</keyword>
<evidence type="ECO:0000313" key="3">
    <source>
        <dbReference type="Proteomes" id="UP000238220"/>
    </source>
</evidence>
<evidence type="ECO:0000313" key="2">
    <source>
        <dbReference type="EMBL" id="PPE73785.1"/>
    </source>
</evidence>
<feature type="transmembrane region" description="Helical" evidence="1">
    <location>
        <begin position="7"/>
        <end position="27"/>
    </location>
</feature>
<comment type="caution">
    <text evidence="2">The sequence shown here is derived from an EMBL/GenBank/DDBJ whole genome shotgun (WGS) entry which is preliminary data.</text>
</comment>
<organism evidence="2 3">
    <name type="scientific">Solimonas fluminis</name>
    <dbReference type="NCBI Taxonomy" id="2086571"/>
    <lineage>
        <taxon>Bacteria</taxon>
        <taxon>Pseudomonadati</taxon>
        <taxon>Pseudomonadota</taxon>
        <taxon>Gammaproteobacteria</taxon>
        <taxon>Nevskiales</taxon>
        <taxon>Nevskiaceae</taxon>
        <taxon>Solimonas</taxon>
    </lineage>
</organism>
<dbReference type="EMBL" id="PSNW01000005">
    <property type="protein sequence ID" value="PPE73785.1"/>
    <property type="molecule type" value="Genomic_DNA"/>
</dbReference>
<dbReference type="AlphaFoldDB" id="A0A2S5TFN2"/>
<evidence type="ECO:0008006" key="4">
    <source>
        <dbReference type="Google" id="ProtNLM"/>
    </source>
</evidence>